<proteinExistence type="evidence at transcript level"/>
<reference evidence="3" key="1">
    <citation type="journal article" date="2011" name="Plant Physiol.">
        <title>Comprehensive sequence analysis of 24,783 barley full-length cDNAs derived from 12 clone libraries.</title>
        <authorList>
            <person name="Matsumoto T."/>
            <person name="Tanaka T."/>
            <person name="Sakai H."/>
            <person name="Amano N."/>
            <person name="Kanamori H."/>
            <person name="Kurita K."/>
            <person name="Kikuta A."/>
            <person name="Kamiya K."/>
            <person name="Yamamoto M."/>
            <person name="Ikawa H."/>
            <person name="Fujii N."/>
            <person name="Hori K."/>
            <person name="Itoh T."/>
            <person name="Sato K."/>
        </authorList>
    </citation>
    <scope>NUCLEOTIDE SEQUENCE</scope>
    <source>
        <tissue evidence="3">Shoot and root</tissue>
    </source>
</reference>
<organism evidence="3">
    <name type="scientific">Hordeum vulgare subsp. vulgare</name>
    <name type="common">Domesticated barley</name>
    <dbReference type="NCBI Taxonomy" id="112509"/>
    <lineage>
        <taxon>Eukaryota</taxon>
        <taxon>Viridiplantae</taxon>
        <taxon>Streptophyta</taxon>
        <taxon>Embryophyta</taxon>
        <taxon>Tracheophyta</taxon>
        <taxon>Spermatophyta</taxon>
        <taxon>Magnoliopsida</taxon>
        <taxon>Liliopsida</taxon>
        <taxon>Poales</taxon>
        <taxon>Poaceae</taxon>
        <taxon>BOP clade</taxon>
        <taxon>Pooideae</taxon>
        <taxon>Triticodae</taxon>
        <taxon>Triticeae</taxon>
        <taxon>Hordeinae</taxon>
        <taxon>Hordeum</taxon>
    </lineage>
</organism>
<dbReference type="Pfam" id="PF12937">
    <property type="entry name" value="F-box-like"/>
    <property type="match status" value="1"/>
</dbReference>
<feature type="region of interest" description="Disordered" evidence="1">
    <location>
        <begin position="1"/>
        <end position="57"/>
    </location>
</feature>
<dbReference type="InterPro" id="IPR036047">
    <property type="entry name" value="F-box-like_dom_sf"/>
</dbReference>
<accession>F2DK43</accession>
<sequence>MHTISPMFFPPGQAGKQFHDPPPAVLARGEGSRRRPCSCGGREAAAGRARAGGGKPPPAVLVRGEGGRRRSCSRGGWRPPTAMLAREEGEPMWVACEIARLPEELVSAALARTSPRDAYRAAAVSRALRAVADSDDVWEGFLPPDGFLPLADVSGCGHWLAGKKAETGMAMVPRRTLRRPLVASLLPYPWSGAAPTNLRWYSYLFLSSGNNSCVIPFF</sequence>
<evidence type="ECO:0000259" key="2">
    <source>
        <dbReference type="PROSITE" id="PS50181"/>
    </source>
</evidence>
<protein>
    <submittedName>
        <fullName evidence="3">Predicted protein</fullName>
    </submittedName>
</protein>
<feature type="compositionally biased region" description="Low complexity" evidence="1">
    <location>
        <begin position="37"/>
        <end position="49"/>
    </location>
</feature>
<evidence type="ECO:0000313" key="3">
    <source>
        <dbReference type="EMBL" id="BAJ95464.1"/>
    </source>
</evidence>
<dbReference type="InterPro" id="IPR001810">
    <property type="entry name" value="F-box_dom"/>
</dbReference>
<dbReference type="Gene3D" id="1.20.1280.50">
    <property type="match status" value="1"/>
</dbReference>
<name>F2DK43_HORVV</name>
<dbReference type="AlphaFoldDB" id="F2DK43"/>
<evidence type="ECO:0000256" key="1">
    <source>
        <dbReference type="SAM" id="MobiDB-lite"/>
    </source>
</evidence>
<dbReference type="PROSITE" id="PS50181">
    <property type="entry name" value="FBOX"/>
    <property type="match status" value="1"/>
</dbReference>
<feature type="domain" description="F-box" evidence="2">
    <location>
        <begin position="95"/>
        <end position="141"/>
    </location>
</feature>
<dbReference type="SUPFAM" id="SSF81383">
    <property type="entry name" value="F-box domain"/>
    <property type="match status" value="1"/>
</dbReference>
<dbReference type="EMBL" id="AK364261">
    <property type="protein sequence ID" value="BAJ95464.1"/>
    <property type="molecule type" value="mRNA"/>
</dbReference>
<dbReference type="CDD" id="cd22162">
    <property type="entry name" value="F-box_AtSKIP3-like"/>
    <property type="match status" value="1"/>
</dbReference>